<name>A0ABY4G799_9BACT</name>
<evidence type="ECO:0000313" key="3">
    <source>
        <dbReference type="Proteomes" id="UP000830401"/>
    </source>
</evidence>
<protein>
    <recommendedName>
        <fullName evidence="4">Htaa domain-containing protein</fullName>
    </recommendedName>
</protein>
<gene>
    <name evidence="2" type="ORF">MUN86_02310</name>
</gene>
<dbReference type="EMBL" id="CP095061">
    <property type="protein sequence ID" value="UOQ66777.1"/>
    <property type="molecule type" value="Genomic_DNA"/>
</dbReference>
<keyword evidence="3" id="KW-1185">Reference proteome</keyword>
<accession>A0ABY4G799</accession>
<dbReference type="Proteomes" id="UP000830401">
    <property type="component" value="Chromosome"/>
</dbReference>
<feature type="region of interest" description="Disordered" evidence="1">
    <location>
        <begin position="16"/>
        <end position="105"/>
    </location>
</feature>
<feature type="compositionally biased region" description="Low complexity" evidence="1">
    <location>
        <begin position="63"/>
        <end position="99"/>
    </location>
</feature>
<evidence type="ECO:0000256" key="1">
    <source>
        <dbReference type="SAM" id="MobiDB-lite"/>
    </source>
</evidence>
<sequence length="355" mass="37900">MGLFLVCVQRARHAEHGPHAYTRSSASPTPEPAPAKAGAKPAAKPKAAPKKRSSDGWDTADLWSSSGSNGWGDSNDGWSTPAKKAPAKTAPKTGTAAKPTPEPEPVFTPAPYYDSYLAPPTRGPVLVLKDADLIISANGDSVTIRKTSGAVVPLTNTFVGYGGQYAWQVNNNPVSADLNSYDFDITHAEFKAEPVSLAYPAVLEAPIKGALSYKSVKKKPGSTDTGFPRFISLTNDARVKNIGNNIRYYGGFSLAGNRALSASLDGSLSRIFVDLDGKPKFRASSRAYVLGDSVISAERAAVTIFEDKVDSLTHPGVKLKFSKKNQVLQLAAKTASTNPRRTSTLTTRWKSRRSC</sequence>
<organism evidence="2 3">
    <name type="scientific">Hymenobacter volaticus</name>
    <dbReference type="NCBI Taxonomy" id="2932254"/>
    <lineage>
        <taxon>Bacteria</taxon>
        <taxon>Pseudomonadati</taxon>
        <taxon>Bacteroidota</taxon>
        <taxon>Cytophagia</taxon>
        <taxon>Cytophagales</taxon>
        <taxon>Hymenobacteraceae</taxon>
        <taxon>Hymenobacter</taxon>
    </lineage>
</organism>
<evidence type="ECO:0008006" key="4">
    <source>
        <dbReference type="Google" id="ProtNLM"/>
    </source>
</evidence>
<reference evidence="2" key="1">
    <citation type="submission" date="2022-04" db="EMBL/GenBank/DDBJ databases">
        <title>Hymenobacter sp. isolated from the air.</title>
        <authorList>
            <person name="Won M."/>
            <person name="Lee C.-M."/>
            <person name="Woen H.-Y."/>
            <person name="Kwon S.-W."/>
        </authorList>
    </citation>
    <scope>NUCLEOTIDE SEQUENCE</scope>
    <source>
        <strain evidence="2">5420S-77</strain>
    </source>
</reference>
<evidence type="ECO:0000313" key="2">
    <source>
        <dbReference type="EMBL" id="UOQ66777.1"/>
    </source>
</evidence>
<proteinExistence type="predicted"/>
<dbReference type="RefSeq" id="WP_245121230.1">
    <property type="nucleotide sequence ID" value="NZ_CP095061.1"/>
</dbReference>
<feature type="compositionally biased region" description="Low complexity" evidence="1">
    <location>
        <begin position="24"/>
        <end position="46"/>
    </location>
</feature>